<dbReference type="EMBL" id="FJUX01000067">
    <property type="protein sequence ID" value="CZT04187.1"/>
    <property type="molecule type" value="Genomic_DNA"/>
</dbReference>
<feature type="coiled-coil region" evidence="1">
    <location>
        <begin position="81"/>
        <end position="144"/>
    </location>
</feature>
<evidence type="ECO:0000313" key="4">
    <source>
        <dbReference type="Proteomes" id="UP000178912"/>
    </source>
</evidence>
<name>A0A1E1L0Z2_9HELO</name>
<feature type="region of interest" description="Disordered" evidence="2">
    <location>
        <begin position="25"/>
        <end position="58"/>
    </location>
</feature>
<evidence type="ECO:0000256" key="2">
    <source>
        <dbReference type="SAM" id="MobiDB-lite"/>
    </source>
</evidence>
<dbReference type="AlphaFoldDB" id="A0A1E1L0Z2"/>
<reference evidence="4" key="1">
    <citation type="submission" date="2016-03" db="EMBL/GenBank/DDBJ databases">
        <authorList>
            <person name="Guldener U."/>
        </authorList>
    </citation>
    <scope>NUCLEOTIDE SEQUENCE [LARGE SCALE GENOMIC DNA]</scope>
    <source>
        <strain evidence="4">04CH-RAC-A.6.1</strain>
    </source>
</reference>
<organism evidence="3 4">
    <name type="scientific">Rhynchosporium agropyri</name>
    <dbReference type="NCBI Taxonomy" id="914238"/>
    <lineage>
        <taxon>Eukaryota</taxon>
        <taxon>Fungi</taxon>
        <taxon>Dikarya</taxon>
        <taxon>Ascomycota</taxon>
        <taxon>Pezizomycotina</taxon>
        <taxon>Leotiomycetes</taxon>
        <taxon>Helotiales</taxon>
        <taxon>Ploettnerulaceae</taxon>
        <taxon>Rhynchosporium</taxon>
    </lineage>
</organism>
<feature type="region of interest" description="Disordered" evidence="2">
    <location>
        <begin position="217"/>
        <end position="243"/>
    </location>
</feature>
<feature type="compositionally biased region" description="Polar residues" evidence="2">
    <location>
        <begin position="217"/>
        <end position="232"/>
    </location>
</feature>
<dbReference type="Proteomes" id="UP000178912">
    <property type="component" value="Unassembled WGS sequence"/>
</dbReference>
<proteinExistence type="predicted"/>
<keyword evidence="1" id="KW-0175">Coiled coil</keyword>
<gene>
    <name evidence="3" type="ORF">RAG0_10733</name>
</gene>
<protein>
    <submittedName>
        <fullName evidence="3">Uncharacterized protein</fullName>
    </submittedName>
</protein>
<evidence type="ECO:0000313" key="3">
    <source>
        <dbReference type="EMBL" id="CZT04187.1"/>
    </source>
</evidence>
<accession>A0A1E1L0Z2</accession>
<evidence type="ECO:0000256" key="1">
    <source>
        <dbReference type="SAM" id="Coils"/>
    </source>
</evidence>
<keyword evidence="4" id="KW-1185">Reference proteome</keyword>
<dbReference type="OrthoDB" id="3564313at2759"/>
<sequence>MINPTSYQELEERMKHLRTLQLDKTRIADEEAQEKRRKLQAHKSDKLSTAGSEATAQDKCLEEEQEVKNQALILKQTDELNALRQRHVEEFEERLEELRLAMGNLASKHSAEREKLEHAFGEEKLDIDTELEKVKRQIQAADEAEIKQIKDDLVVYFFSRARPEEPTRLDTGLAKEEADNPVYLTTTVKNPEHNNAVRTADRASTVAMQPVLQTTLVPSPQQQPHSETSSPHTLMGRGDESHRRADIQVAGEKRKSVDNTCQEFGRIIASSRAIAPSETGGLKRQKSASPSITLDPKKYFEVLRLRHTKHSVRGYQHNISNELWKHTNEKLYLDLGFEIYRPVSMRDYNKMPEKAAHWFIDRTDVVKVQYDMQRSLGQNRLKAGLVWIKFKDKDILTTFLEFMMEKLPSFARPIGFPQNFTGFPPEFENE</sequence>